<dbReference type="EMBL" id="UYRT01013201">
    <property type="protein sequence ID" value="VDK52806.1"/>
    <property type="molecule type" value="Genomic_DNA"/>
</dbReference>
<evidence type="ECO:0000256" key="3">
    <source>
        <dbReference type="SAM" id="Phobius"/>
    </source>
</evidence>
<dbReference type="InterPro" id="IPR002486">
    <property type="entry name" value="Col_cuticle_N"/>
</dbReference>
<protein>
    <submittedName>
        <fullName evidence="7">Col_cuticle_N domain-containing protein</fullName>
    </submittedName>
</protein>
<feature type="compositionally biased region" description="Pro residues" evidence="2">
    <location>
        <begin position="151"/>
        <end position="169"/>
    </location>
</feature>
<feature type="region of interest" description="Disordered" evidence="2">
    <location>
        <begin position="96"/>
        <end position="192"/>
    </location>
</feature>
<dbReference type="SMART" id="SM01088">
    <property type="entry name" value="Col_cuticle_N"/>
    <property type="match status" value="1"/>
</dbReference>
<evidence type="ECO:0000313" key="5">
    <source>
        <dbReference type="EMBL" id="VDK52806.1"/>
    </source>
</evidence>
<proteinExistence type="predicted"/>
<keyword evidence="6" id="KW-1185">Reference proteome</keyword>
<dbReference type="AlphaFoldDB" id="A0A183DB55"/>
<accession>A0A183DB55</accession>
<keyword evidence="3" id="KW-1133">Transmembrane helix</keyword>
<evidence type="ECO:0000256" key="2">
    <source>
        <dbReference type="SAM" id="MobiDB-lite"/>
    </source>
</evidence>
<gene>
    <name evidence="5" type="ORF">GPUH_LOCUS5945</name>
</gene>
<evidence type="ECO:0000313" key="7">
    <source>
        <dbReference type="WBParaSite" id="GPUH_0000595401-mRNA-1"/>
    </source>
</evidence>
<keyword evidence="3" id="KW-0812">Transmembrane</keyword>
<evidence type="ECO:0000259" key="4">
    <source>
        <dbReference type="SMART" id="SM01088"/>
    </source>
</evidence>
<dbReference type="OrthoDB" id="5876933at2759"/>
<dbReference type="Pfam" id="PF01391">
    <property type="entry name" value="Collagen"/>
    <property type="match status" value="2"/>
</dbReference>
<dbReference type="WBParaSite" id="GPUH_0000595401-mRNA-1">
    <property type="protein sequence ID" value="GPUH_0000595401-mRNA-1"/>
    <property type="gene ID" value="GPUH_0000595401"/>
</dbReference>
<dbReference type="PANTHER" id="PTHR24637:SF236">
    <property type="entry name" value="NEMATODE CUTICLE COLLAGEN N-TERMINAL DOMAIN-CONTAINING PROTEIN"/>
    <property type="match status" value="1"/>
</dbReference>
<evidence type="ECO:0000313" key="6">
    <source>
        <dbReference type="Proteomes" id="UP000271098"/>
    </source>
</evidence>
<dbReference type="InterPro" id="IPR008160">
    <property type="entry name" value="Collagen"/>
</dbReference>
<keyword evidence="1" id="KW-0677">Repeat</keyword>
<evidence type="ECO:0000256" key="1">
    <source>
        <dbReference type="ARBA" id="ARBA00022737"/>
    </source>
</evidence>
<reference evidence="7" key="1">
    <citation type="submission" date="2016-06" db="UniProtKB">
        <authorList>
            <consortium name="WormBaseParasite"/>
        </authorList>
    </citation>
    <scope>IDENTIFICATION</scope>
</reference>
<feature type="transmembrane region" description="Helical" evidence="3">
    <location>
        <begin position="6"/>
        <end position="29"/>
    </location>
</feature>
<dbReference type="Pfam" id="PF01484">
    <property type="entry name" value="Col_cuticle_N"/>
    <property type="match status" value="1"/>
</dbReference>
<keyword evidence="3" id="KW-0472">Membrane</keyword>
<sequence>MSTKYVVGIASAVSGLVILGSLVVVGVLIHDISNLYDNVMEGMVEFKSLADDTWKEMILITNGPVSYVHNEGDEFRTIFGRTKRRVTSCNCGVQPSHCPAGPPGPPGEPGQDGEDGTRGEPGKPGLAGEVTAYENADENGCIKCPAGEPGPAGPPGPPGPPGPAGPPGPDGAAAEAGPPGPAGPPGDDGPMG</sequence>
<reference evidence="5 6" key="2">
    <citation type="submission" date="2018-11" db="EMBL/GenBank/DDBJ databases">
        <authorList>
            <consortium name="Pathogen Informatics"/>
        </authorList>
    </citation>
    <scope>NUCLEOTIDE SEQUENCE [LARGE SCALE GENOMIC DNA]</scope>
</reference>
<name>A0A183DB55_9BILA</name>
<organism evidence="7">
    <name type="scientific">Gongylonema pulchrum</name>
    <dbReference type="NCBI Taxonomy" id="637853"/>
    <lineage>
        <taxon>Eukaryota</taxon>
        <taxon>Metazoa</taxon>
        <taxon>Ecdysozoa</taxon>
        <taxon>Nematoda</taxon>
        <taxon>Chromadorea</taxon>
        <taxon>Rhabditida</taxon>
        <taxon>Spirurina</taxon>
        <taxon>Spiruromorpha</taxon>
        <taxon>Spiruroidea</taxon>
        <taxon>Gongylonematidae</taxon>
        <taxon>Gongylonema</taxon>
    </lineage>
</organism>
<dbReference type="Proteomes" id="UP000271098">
    <property type="component" value="Unassembled WGS sequence"/>
</dbReference>
<dbReference type="PANTHER" id="PTHR24637">
    <property type="entry name" value="COLLAGEN"/>
    <property type="match status" value="1"/>
</dbReference>
<feature type="domain" description="Nematode cuticle collagen N-terminal" evidence="4">
    <location>
        <begin position="5"/>
        <end position="57"/>
    </location>
</feature>
<dbReference type="GO" id="GO:0042302">
    <property type="term" value="F:structural constituent of cuticle"/>
    <property type="evidence" value="ECO:0007669"/>
    <property type="project" value="InterPro"/>
</dbReference>